<keyword evidence="6 9" id="KW-0472">Membrane</keyword>
<evidence type="ECO:0000313" key="11">
    <source>
        <dbReference type="EMBL" id="MDQ8195600.1"/>
    </source>
</evidence>
<organism evidence="11 12">
    <name type="scientific">Thalassobacterium sedimentorum</name>
    <dbReference type="NCBI Taxonomy" id="3041258"/>
    <lineage>
        <taxon>Bacteria</taxon>
        <taxon>Pseudomonadati</taxon>
        <taxon>Verrucomicrobiota</taxon>
        <taxon>Opitutia</taxon>
        <taxon>Puniceicoccales</taxon>
        <taxon>Coraliomargaritaceae</taxon>
        <taxon>Thalassobacterium</taxon>
    </lineage>
</organism>
<dbReference type="PANTHER" id="PTHR37820:SF1">
    <property type="entry name" value="CELL DIVISION PROTEIN FTSQ"/>
    <property type="match status" value="1"/>
</dbReference>
<keyword evidence="4 9" id="KW-0812">Transmembrane</keyword>
<evidence type="ECO:0000313" key="12">
    <source>
        <dbReference type="Proteomes" id="UP001243717"/>
    </source>
</evidence>
<sequence>MIGGSKHKGSTSAGDEQSWRSLPGGQRRTRIKSPQARKRRQTQLLKLFVVFFVFFFSIGLLIWGIVALKNREEPIQIATPSKPVEKVLFDTNGVLPPSWLGTVIELRRDTTMMEIDIHHMKQQLEAHGQVKSASVQRLFPNALKIEVQEHEPVLRMRVMGPKERPELRIVSRAGTIYKGVGYPRATLSQLPYVVPYRHPEGGFKPLRGIDQVADLLEVTRRTQPNFYRTWQLVSLEHYSGDPDLPGQVIEVRTSMVPRIIFGFNTSFEQQLDRLAVILNYVQTRGNPAVKRIDLSLHGSAAVQFESGRISTF</sequence>
<comment type="caution">
    <text evidence="11">The sequence shown here is derived from an EMBL/GenBank/DDBJ whole genome shotgun (WGS) entry which is preliminary data.</text>
</comment>
<gene>
    <name evidence="11" type="ORF">QEH59_14295</name>
</gene>
<feature type="domain" description="POTRA" evidence="10">
    <location>
        <begin position="82"/>
        <end position="150"/>
    </location>
</feature>
<evidence type="ECO:0000256" key="1">
    <source>
        <dbReference type="ARBA" id="ARBA00004370"/>
    </source>
</evidence>
<evidence type="ECO:0000256" key="6">
    <source>
        <dbReference type="ARBA" id="ARBA00023136"/>
    </source>
</evidence>
<evidence type="ECO:0000256" key="3">
    <source>
        <dbReference type="ARBA" id="ARBA00022618"/>
    </source>
</evidence>
<keyword evidence="2" id="KW-1003">Cell membrane</keyword>
<evidence type="ECO:0000256" key="8">
    <source>
        <dbReference type="SAM" id="MobiDB-lite"/>
    </source>
</evidence>
<dbReference type="PANTHER" id="PTHR37820">
    <property type="entry name" value="CELL DIVISION PROTEIN DIVIB"/>
    <property type="match status" value="1"/>
</dbReference>
<feature type="compositionally biased region" description="Basic residues" evidence="8">
    <location>
        <begin position="27"/>
        <end position="36"/>
    </location>
</feature>
<dbReference type="RefSeq" id="WP_308986050.1">
    <property type="nucleotide sequence ID" value="NZ_JARXIC010000027.1"/>
</dbReference>
<dbReference type="InterPro" id="IPR050487">
    <property type="entry name" value="FtsQ_DivIB"/>
</dbReference>
<dbReference type="EMBL" id="JARXIC010000027">
    <property type="protein sequence ID" value="MDQ8195600.1"/>
    <property type="molecule type" value="Genomic_DNA"/>
</dbReference>
<keyword evidence="3" id="KW-0132">Cell division</keyword>
<evidence type="ECO:0000256" key="2">
    <source>
        <dbReference type="ARBA" id="ARBA00022475"/>
    </source>
</evidence>
<dbReference type="Pfam" id="PF08478">
    <property type="entry name" value="POTRA_1"/>
    <property type="match status" value="1"/>
</dbReference>
<reference evidence="11 12" key="1">
    <citation type="submission" date="2023-04" db="EMBL/GenBank/DDBJ databases">
        <title>A novel bacteria isolated from coastal sediment.</title>
        <authorList>
            <person name="Liu X.-J."/>
            <person name="Du Z.-J."/>
        </authorList>
    </citation>
    <scope>NUCLEOTIDE SEQUENCE [LARGE SCALE GENOMIC DNA]</scope>
    <source>
        <strain evidence="11 12">SDUM461004</strain>
    </source>
</reference>
<evidence type="ECO:0000259" key="10">
    <source>
        <dbReference type="PROSITE" id="PS51779"/>
    </source>
</evidence>
<evidence type="ECO:0000256" key="5">
    <source>
        <dbReference type="ARBA" id="ARBA00022989"/>
    </source>
</evidence>
<evidence type="ECO:0000256" key="9">
    <source>
        <dbReference type="SAM" id="Phobius"/>
    </source>
</evidence>
<evidence type="ECO:0000256" key="4">
    <source>
        <dbReference type="ARBA" id="ARBA00022692"/>
    </source>
</evidence>
<keyword evidence="7" id="KW-0131">Cell cycle</keyword>
<keyword evidence="12" id="KW-1185">Reference proteome</keyword>
<feature type="transmembrane region" description="Helical" evidence="9">
    <location>
        <begin position="44"/>
        <end position="66"/>
    </location>
</feature>
<dbReference type="InterPro" id="IPR034746">
    <property type="entry name" value="POTRA"/>
</dbReference>
<dbReference type="Proteomes" id="UP001243717">
    <property type="component" value="Unassembled WGS sequence"/>
</dbReference>
<dbReference type="PROSITE" id="PS51779">
    <property type="entry name" value="POTRA"/>
    <property type="match status" value="1"/>
</dbReference>
<evidence type="ECO:0000256" key="7">
    <source>
        <dbReference type="ARBA" id="ARBA00023306"/>
    </source>
</evidence>
<name>A0ABU1ALD1_9BACT</name>
<proteinExistence type="predicted"/>
<keyword evidence="5 9" id="KW-1133">Transmembrane helix</keyword>
<dbReference type="InterPro" id="IPR013685">
    <property type="entry name" value="POTRA_FtsQ_type"/>
</dbReference>
<comment type="subcellular location">
    <subcellularLocation>
        <location evidence="1">Membrane</location>
    </subcellularLocation>
</comment>
<accession>A0ABU1ALD1</accession>
<dbReference type="Gene3D" id="3.10.20.310">
    <property type="entry name" value="membrane protein fhac"/>
    <property type="match status" value="1"/>
</dbReference>
<protein>
    <submittedName>
        <fullName evidence="11">FtsQ-type POTRA domain-containing protein</fullName>
    </submittedName>
</protein>
<feature type="region of interest" description="Disordered" evidence="8">
    <location>
        <begin position="1"/>
        <end position="36"/>
    </location>
</feature>